<keyword evidence="2" id="KW-1185">Reference proteome</keyword>
<dbReference type="Proteomes" id="UP001144204">
    <property type="component" value="Unassembled WGS sequence"/>
</dbReference>
<evidence type="ECO:0000313" key="1">
    <source>
        <dbReference type="EMBL" id="GLB46516.1"/>
    </source>
</evidence>
<protein>
    <submittedName>
        <fullName evidence="1">Hydrolase</fullName>
    </submittedName>
</protein>
<dbReference type="SUPFAM" id="SSF53474">
    <property type="entry name" value="alpha/beta-Hydrolases"/>
    <property type="match status" value="1"/>
</dbReference>
<gene>
    <name evidence="1" type="ORF">WR164_04950</name>
</gene>
<proteinExistence type="predicted"/>
<organism evidence="1 2">
    <name type="scientific">Philodulcilactobacillus myokoensis</name>
    <dbReference type="NCBI Taxonomy" id="2929573"/>
    <lineage>
        <taxon>Bacteria</taxon>
        <taxon>Bacillati</taxon>
        <taxon>Bacillota</taxon>
        <taxon>Bacilli</taxon>
        <taxon>Lactobacillales</taxon>
        <taxon>Lactobacillaceae</taxon>
        <taxon>Philodulcilactobacillus</taxon>
    </lineage>
</organism>
<dbReference type="AlphaFoldDB" id="A0A9W6B0X5"/>
<dbReference type="EMBL" id="BRPL01000002">
    <property type="protein sequence ID" value="GLB46516.1"/>
    <property type="molecule type" value="Genomic_DNA"/>
</dbReference>
<dbReference type="GO" id="GO:0016787">
    <property type="term" value="F:hydrolase activity"/>
    <property type="evidence" value="ECO:0007669"/>
    <property type="project" value="UniProtKB-KW"/>
</dbReference>
<name>A0A9W6B0X5_9LACO</name>
<sequence length="293" mass="32768">MRKNVKTTIVLAVICAILAIIAAFLAYGKKKSMNMNMSSAPSEPDTPTLYLHGIDGTKKSTNHLITVASRNSGTRSLTINVKKNKSIEYHGHLSKTTRNPLIQVNFLDNKAPIKYQVNWLTQILIHLKQKYHFNDYNGVGYYSGGVTILENAAQNSDNHQIPKLQKFVSIATPYNGVVGLNDRANQNTVNSNGEPQIKHAANRFYPSYDQMISDCKKFPSDVQILNIYGSYNDLLNSDGKVTIPSAQSLKYLVSKHVQNYHEIQMNGQNAKHKVLVDNQAVNRIINSFLFGDN</sequence>
<reference evidence="1" key="1">
    <citation type="submission" date="2022-07" db="EMBL/GenBank/DDBJ databases">
        <authorList>
            <person name="Kouya T."/>
            <person name="Ishiyama Y."/>
        </authorList>
    </citation>
    <scope>NUCLEOTIDE SEQUENCE</scope>
    <source>
        <strain evidence="1">WR16-4</strain>
    </source>
</reference>
<dbReference type="RefSeq" id="WP_286135981.1">
    <property type="nucleotide sequence ID" value="NZ_BRPL01000002.1"/>
</dbReference>
<reference evidence="1" key="2">
    <citation type="journal article" date="2023" name="PLoS ONE">
        <title>Philodulcilactobacillus myokoensis gen. nov., sp. nov., a fructophilic, acidophilic, and agar-phobic lactic acid bacterium isolated from fermented vegetable extracts.</title>
        <authorList>
            <person name="Kouya T."/>
            <person name="Ishiyama Y."/>
            <person name="Ohashi S."/>
            <person name="Kumakubo R."/>
            <person name="Yamazaki T."/>
            <person name="Otaki T."/>
        </authorList>
    </citation>
    <scope>NUCLEOTIDE SEQUENCE</scope>
    <source>
        <strain evidence="1">WR16-4</strain>
    </source>
</reference>
<keyword evidence="1" id="KW-0378">Hydrolase</keyword>
<dbReference type="InterPro" id="IPR029058">
    <property type="entry name" value="AB_hydrolase_fold"/>
</dbReference>
<accession>A0A9W6B0X5</accession>
<dbReference type="Gene3D" id="3.40.50.1820">
    <property type="entry name" value="alpha/beta hydrolase"/>
    <property type="match status" value="1"/>
</dbReference>
<evidence type="ECO:0000313" key="2">
    <source>
        <dbReference type="Proteomes" id="UP001144204"/>
    </source>
</evidence>
<dbReference type="Pfam" id="PF06028">
    <property type="entry name" value="DUF915"/>
    <property type="match status" value="1"/>
</dbReference>
<dbReference type="InterPro" id="IPR010315">
    <property type="entry name" value="DUF915_hydro-like"/>
</dbReference>
<comment type="caution">
    <text evidence="1">The sequence shown here is derived from an EMBL/GenBank/DDBJ whole genome shotgun (WGS) entry which is preliminary data.</text>
</comment>